<dbReference type="InterPro" id="IPR000700">
    <property type="entry name" value="PAS-assoc_C"/>
</dbReference>
<feature type="region of interest" description="Disordered" evidence="2">
    <location>
        <begin position="338"/>
        <end position="358"/>
    </location>
</feature>
<sequence>MYRNEQSGAVWQAICRSAAVIEFDRAGHVVWANPFFCTLFGYRLDELVGQHHRMFCSPADCASPSYEAFWRDLANGRFAAGEFKRFGRNRREVRLQATYNPILGDAGEVLGVVKIASDVSAIRQQDADRAARIAALDRSHSVIEFALDGTILAANDNFLGLMGYRADEVVGHHHRMFCEPDHVRSQAYDDFWTKLSAGRFDSGLYHRIDAAGRDVWLQATYNPVLDANGRPVKIVKVASDVTDRVRLEREVADRLQEGQNLQQALESQASAMQETMEHLGVIVATIGNIAAQTKMLALNATIEAARAGEAGRGFAVVAAEVKKLAGDTRRATERAAEMMKRRADPDQACDRSGGQGFW</sequence>
<organism evidence="6 7">
    <name type="scientific">Sphingomonas insulae</name>
    <dbReference type="NCBI Taxonomy" id="424800"/>
    <lineage>
        <taxon>Bacteria</taxon>
        <taxon>Pseudomonadati</taxon>
        <taxon>Pseudomonadota</taxon>
        <taxon>Alphaproteobacteria</taxon>
        <taxon>Sphingomonadales</taxon>
        <taxon>Sphingomonadaceae</taxon>
        <taxon>Sphingomonas</taxon>
    </lineage>
</organism>
<evidence type="ECO:0000259" key="4">
    <source>
        <dbReference type="PROSITE" id="PS50112"/>
    </source>
</evidence>
<dbReference type="SMART" id="SM00091">
    <property type="entry name" value="PAS"/>
    <property type="match status" value="2"/>
</dbReference>
<dbReference type="Pfam" id="PF00015">
    <property type="entry name" value="MCPsignal"/>
    <property type="match status" value="1"/>
</dbReference>
<evidence type="ECO:0000256" key="2">
    <source>
        <dbReference type="SAM" id="MobiDB-lite"/>
    </source>
</evidence>
<dbReference type="Proteomes" id="UP001500238">
    <property type="component" value="Unassembled WGS sequence"/>
</dbReference>
<dbReference type="PRINTS" id="PR00260">
    <property type="entry name" value="CHEMTRNSDUCR"/>
</dbReference>
<dbReference type="RefSeq" id="WP_163958603.1">
    <property type="nucleotide sequence ID" value="NZ_BAAAES010000009.1"/>
</dbReference>
<evidence type="ECO:0000313" key="6">
    <source>
        <dbReference type="EMBL" id="GAA0671144.1"/>
    </source>
</evidence>
<dbReference type="InterPro" id="IPR000014">
    <property type="entry name" value="PAS"/>
</dbReference>
<dbReference type="Pfam" id="PF08447">
    <property type="entry name" value="PAS_3"/>
    <property type="match status" value="1"/>
</dbReference>
<dbReference type="InterPro" id="IPR004089">
    <property type="entry name" value="MCPsignal_dom"/>
</dbReference>
<dbReference type="InterPro" id="IPR013656">
    <property type="entry name" value="PAS_4"/>
</dbReference>
<evidence type="ECO:0000313" key="7">
    <source>
        <dbReference type="Proteomes" id="UP001500238"/>
    </source>
</evidence>
<dbReference type="InterPro" id="IPR004090">
    <property type="entry name" value="Chemotax_Me-accpt_rcpt"/>
</dbReference>
<evidence type="ECO:0000259" key="5">
    <source>
        <dbReference type="PROSITE" id="PS50113"/>
    </source>
</evidence>
<evidence type="ECO:0000259" key="3">
    <source>
        <dbReference type="PROSITE" id="PS50111"/>
    </source>
</evidence>
<comment type="caution">
    <text evidence="6">The sequence shown here is derived from an EMBL/GenBank/DDBJ whole genome shotgun (WGS) entry which is preliminary data.</text>
</comment>
<dbReference type="PROSITE" id="PS50113">
    <property type="entry name" value="PAC"/>
    <property type="match status" value="1"/>
</dbReference>
<name>A0ABN1HWS2_9SPHN</name>
<dbReference type="PROSITE" id="PS50112">
    <property type="entry name" value="PAS"/>
    <property type="match status" value="2"/>
</dbReference>
<feature type="domain" description="PAS" evidence="4">
    <location>
        <begin position="20"/>
        <end position="50"/>
    </location>
</feature>
<dbReference type="PROSITE" id="PS50111">
    <property type="entry name" value="CHEMOTAXIS_TRANSDUC_2"/>
    <property type="match status" value="1"/>
</dbReference>
<dbReference type="Gene3D" id="1.10.287.950">
    <property type="entry name" value="Methyl-accepting chemotaxis protein"/>
    <property type="match status" value="1"/>
</dbReference>
<dbReference type="InterPro" id="IPR001610">
    <property type="entry name" value="PAC"/>
</dbReference>
<dbReference type="InterPro" id="IPR013655">
    <property type="entry name" value="PAS_fold_3"/>
</dbReference>
<evidence type="ECO:0008006" key="8">
    <source>
        <dbReference type="Google" id="ProtNLM"/>
    </source>
</evidence>
<evidence type="ECO:0000256" key="1">
    <source>
        <dbReference type="PROSITE-ProRule" id="PRU00284"/>
    </source>
</evidence>
<feature type="domain" description="PAC" evidence="5">
    <location>
        <begin position="198"/>
        <end position="253"/>
    </location>
</feature>
<dbReference type="SMART" id="SM00086">
    <property type="entry name" value="PAC"/>
    <property type="match status" value="2"/>
</dbReference>
<dbReference type="PANTHER" id="PTHR24422">
    <property type="entry name" value="CHEMOTAXIS PROTEIN METHYLTRANSFERASE"/>
    <property type="match status" value="1"/>
</dbReference>
<dbReference type="SUPFAM" id="SSF58104">
    <property type="entry name" value="Methyl-accepting chemotaxis protein (MCP) signaling domain"/>
    <property type="match status" value="1"/>
</dbReference>
<dbReference type="SUPFAM" id="SSF55785">
    <property type="entry name" value="PYP-like sensor domain (PAS domain)"/>
    <property type="match status" value="2"/>
</dbReference>
<dbReference type="Gene3D" id="3.30.450.20">
    <property type="entry name" value="PAS domain"/>
    <property type="match status" value="2"/>
</dbReference>
<keyword evidence="1" id="KW-0807">Transducer</keyword>
<protein>
    <recommendedName>
        <fullName evidence="8">Methyl-accepting chemotaxis sensory transducer with Pas/Pac sensor</fullName>
    </recommendedName>
</protein>
<dbReference type="PANTHER" id="PTHR24422:SF10">
    <property type="entry name" value="CHEMOTAXIS PROTEIN METHYLTRANSFERASE 2"/>
    <property type="match status" value="1"/>
</dbReference>
<dbReference type="Pfam" id="PF08448">
    <property type="entry name" value="PAS_4"/>
    <property type="match status" value="1"/>
</dbReference>
<dbReference type="InterPro" id="IPR050903">
    <property type="entry name" value="Bact_Chemotaxis_MeTrfase"/>
</dbReference>
<reference evidence="6 7" key="1">
    <citation type="journal article" date="2019" name="Int. J. Syst. Evol. Microbiol.">
        <title>The Global Catalogue of Microorganisms (GCM) 10K type strain sequencing project: providing services to taxonomists for standard genome sequencing and annotation.</title>
        <authorList>
            <consortium name="The Broad Institute Genomics Platform"/>
            <consortium name="The Broad Institute Genome Sequencing Center for Infectious Disease"/>
            <person name="Wu L."/>
            <person name="Ma J."/>
        </authorList>
    </citation>
    <scope>NUCLEOTIDE SEQUENCE [LARGE SCALE GENOMIC DNA]</scope>
    <source>
        <strain evidence="6 7">JCM 14603</strain>
    </source>
</reference>
<dbReference type="InterPro" id="IPR035965">
    <property type="entry name" value="PAS-like_dom_sf"/>
</dbReference>
<accession>A0ABN1HWS2</accession>
<proteinExistence type="predicted"/>
<gene>
    <name evidence="6" type="ORF">GCM10009102_22500</name>
</gene>
<dbReference type="CDD" id="cd00130">
    <property type="entry name" value="PAS"/>
    <property type="match status" value="2"/>
</dbReference>
<feature type="compositionally biased region" description="Basic and acidic residues" evidence="2">
    <location>
        <begin position="338"/>
        <end position="349"/>
    </location>
</feature>
<feature type="domain" description="Methyl-accepting transducer" evidence="3">
    <location>
        <begin position="272"/>
        <end position="340"/>
    </location>
</feature>
<feature type="domain" description="PAS" evidence="4">
    <location>
        <begin position="148"/>
        <end position="171"/>
    </location>
</feature>
<keyword evidence="7" id="KW-1185">Reference proteome</keyword>
<dbReference type="EMBL" id="BAAAES010000009">
    <property type="protein sequence ID" value="GAA0671144.1"/>
    <property type="molecule type" value="Genomic_DNA"/>
</dbReference>
<dbReference type="NCBIfam" id="TIGR00229">
    <property type="entry name" value="sensory_box"/>
    <property type="match status" value="2"/>
</dbReference>